<dbReference type="PANTHER" id="PTHR33337:SF40">
    <property type="entry name" value="CENP-V_GFA DOMAIN-CONTAINING PROTEIN-RELATED"/>
    <property type="match status" value="1"/>
</dbReference>
<evidence type="ECO:0000313" key="6">
    <source>
        <dbReference type="EMBL" id="SJZ57267.1"/>
    </source>
</evidence>
<dbReference type="RefSeq" id="WP_078706627.1">
    <property type="nucleotide sequence ID" value="NZ_FUXL01000001.1"/>
</dbReference>
<name>A0A1T4LRJ7_9HYPH</name>
<keyword evidence="3" id="KW-0862">Zinc</keyword>
<protein>
    <submittedName>
        <fullName evidence="6">Uncharacterized conserved protein</fullName>
    </submittedName>
</protein>
<dbReference type="Pfam" id="PF04828">
    <property type="entry name" value="GFA"/>
    <property type="match status" value="1"/>
</dbReference>
<evidence type="ECO:0000313" key="7">
    <source>
        <dbReference type="Proteomes" id="UP000190135"/>
    </source>
</evidence>
<organism evidence="6 7">
    <name type="scientific">Consotaella salsifontis</name>
    <dbReference type="NCBI Taxonomy" id="1365950"/>
    <lineage>
        <taxon>Bacteria</taxon>
        <taxon>Pseudomonadati</taxon>
        <taxon>Pseudomonadota</taxon>
        <taxon>Alphaproteobacteria</taxon>
        <taxon>Hyphomicrobiales</taxon>
        <taxon>Aurantimonadaceae</taxon>
        <taxon>Consotaella</taxon>
    </lineage>
</organism>
<keyword evidence="2" id="KW-0479">Metal-binding</keyword>
<dbReference type="PANTHER" id="PTHR33337">
    <property type="entry name" value="GFA DOMAIN-CONTAINING PROTEIN"/>
    <property type="match status" value="1"/>
</dbReference>
<evidence type="ECO:0000256" key="3">
    <source>
        <dbReference type="ARBA" id="ARBA00022833"/>
    </source>
</evidence>
<accession>A0A1T4LRJ7</accession>
<evidence type="ECO:0000256" key="4">
    <source>
        <dbReference type="ARBA" id="ARBA00023239"/>
    </source>
</evidence>
<dbReference type="OrthoDB" id="7186766at2"/>
<dbReference type="InterPro" id="IPR011057">
    <property type="entry name" value="Mss4-like_sf"/>
</dbReference>
<evidence type="ECO:0000256" key="1">
    <source>
        <dbReference type="ARBA" id="ARBA00005495"/>
    </source>
</evidence>
<keyword evidence="7" id="KW-1185">Reference proteome</keyword>
<dbReference type="InterPro" id="IPR006913">
    <property type="entry name" value="CENP-V/GFA"/>
</dbReference>
<dbReference type="STRING" id="1365950.SAMN05428963_101338"/>
<dbReference type="EMBL" id="FUXL01000001">
    <property type="protein sequence ID" value="SJZ57267.1"/>
    <property type="molecule type" value="Genomic_DNA"/>
</dbReference>
<dbReference type="GO" id="GO:0046872">
    <property type="term" value="F:metal ion binding"/>
    <property type="evidence" value="ECO:0007669"/>
    <property type="project" value="UniProtKB-KW"/>
</dbReference>
<feature type="domain" description="CENP-V/GFA" evidence="5">
    <location>
        <begin position="7"/>
        <end position="124"/>
    </location>
</feature>
<gene>
    <name evidence="6" type="ORF">SAMN05428963_101338</name>
</gene>
<dbReference type="Gene3D" id="3.90.1590.10">
    <property type="entry name" value="glutathione-dependent formaldehyde- activating enzyme (gfa)"/>
    <property type="match status" value="1"/>
</dbReference>
<evidence type="ECO:0000256" key="2">
    <source>
        <dbReference type="ARBA" id="ARBA00022723"/>
    </source>
</evidence>
<dbReference type="AlphaFoldDB" id="A0A1T4LRJ7"/>
<keyword evidence="4" id="KW-0456">Lyase</keyword>
<reference evidence="6 7" key="1">
    <citation type="submission" date="2017-02" db="EMBL/GenBank/DDBJ databases">
        <authorList>
            <person name="Peterson S.W."/>
        </authorList>
    </citation>
    <scope>NUCLEOTIDE SEQUENCE [LARGE SCALE GENOMIC DNA]</scope>
    <source>
        <strain evidence="6 7">USBA 369</strain>
    </source>
</reference>
<dbReference type="PROSITE" id="PS51891">
    <property type="entry name" value="CENP_V_GFA"/>
    <property type="match status" value="1"/>
</dbReference>
<dbReference type="SUPFAM" id="SSF51316">
    <property type="entry name" value="Mss4-like"/>
    <property type="match status" value="1"/>
</dbReference>
<evidence type="ECO:0000259" key="5">
    <source>
        <dbReference type="PROSITE" id="PS51891"/>
    </source>
</evidence>
<dbReference type="Proteomes" id="UP000190135">
    <property type="component" value="Unassembled WGS sequence"/>
</dbReference>
<proteinExistence type="inferred from homology"/>
<comment type="similarity">
    <text evidence="1">Belongs to the Gfa family.</text>
</comment>
<dbReference type="GO" id="GO:0016846">
    <property type="term" value="F:carbon-sulfur lyase activity"/>
    <property type="evidence" value="ECO:0007669"/>
    <property type="project" value="InterPro"/>
</dbReference>
<sequence length="140" mass="15484">MTEVVDLRGRCACGAVRLKAHGFIVAMTECWCRDCQKETGGGATHSVIFPAESVEFEGGELGEYIRSSDRGARVVQRFCRTCANVLTADVEDVPFRAVRAGVFDDTTFFEPQMVLYHSAAPKWARFPENARLFETQPSAA</sequence>